<sequence length="138" mass="15761">AKERAQIRWACLNYKGKIQILPFRLKPYLSPSPSPPLPYSLIDDDALSLIFPLLSTDDTTPSLSPLPSSLKNHDDTALSLLFLICSIDNDTLCLIFLLFTRSSVFHLVRLAPIMHLRYWWLPDLQPLVFLVEGLVWKV</sequence>
<feature type="non-terminal residue" evidence="1">
    <location>
        <position position="1"/>
    </location>
</feature>
<organism evidence="1">
    <name type="scientific">Prunus dulcis</name>
    <name type="common">Almond</name>
    <name type="synonym">Amygdalus dulcis</name>
    <dbReference type="NCBI Taxonomy" id="3755"/>
    <lineage>
        <taxon>Eukaryota</taxon>
        <taxon>Viridiplantae</taxon>
        <taxon>Streptophyta</taxon>
        <taxon>Embryophyta</taxon>
        <taxon>Tracheophyta</taxon>
        <taxon>Spermatophyta</taxon>
        <taxon>Magnoliopsida</taxon>
        <taxon>eudicotyledons</taxon>
        <taxon>Gunneridae</taxon>
        <taxon>Pentapetalae</taxon>
        <taxon>rosids</taxon>
        <taxon>fabids</taxon>
        <taxon>Rosales</taxon>
        <taxon>Rosaceae</taxon>
        <taxon>Amygdaloideae</taxon>
        <taxon>Amygdaleae</taxon>
        <taxon>Prunus</taxon>
    </lineage>
</organism>
<name>A0A4Y1QNS8_PRUDU</name>
<feature type="non-terminal residue" evidence="1">
    <location>
        <position position="138"/>
    </location>
</feature>
<protein>
    <submittedName>
        <fullName evidence="1">Nucleobase-ascorbate transporter 12</fullName>
    </submittedName>
</protein>
<proteinExistence type="predicted"/>
<reference evidence="1" key="1">
    <citation type="journal article" date="2019" name="Science">
        <title>Mutation of a bHLH transcription factor allowed almond domestication.</title>
        <authorList>
            <person name="Sanchez-Perez R."/>
            <person name="Pavan S."/>
            <person name="Mazzeo R."/>
            <person name="Moldovan C."/>
            <person name="Aiese Cigliano R."/>
            <person name="Del Cueto J."/>
            <person name="Ricciardi F."/>
            <person name="Lotti C."/>
            <person name="Ricciardi L."/>
            <person name="Dicenta F."/>
            <person name="Lopez-Marques R.L."/>
            <person name="Lindberg Moller B."/>
        </authorList>
    </citation>
    <scope>NUCLEOTIDE SEQUENCE</scope>
</reference>
<evidence type="ECO:0000313" key="1">
    <source>
        <dbReference type="EMBL" id="BBG93469.1"/>
    </source>
</evidence>
<accession>A0A4Y1QNS8</accession>
<dbReference type="EMBL" id="AP019297">
    <property type="protein sequence ID" value="BBG93469.1"/>
    <property type="molecule type" value="Genomic_DNA"/>
</dbReference>
<dbReference type="AlphaFoldDB" id="A0A4Y1QNS8"/>
<gene>
    <name evidence="1" type="ORF">Prudu_001485</name>
</gene>